<dbReference type="InterPro" id="IPR011009">
    <property type="entry name" value="Kinase-like_dom_sf"/>
</dbReference>
<name>B4VQ57_9CYAN</name>
<dbReference type="EMBL" id="DS989847">
    <property type="protein sequence ID" value="EDX75913.1"/>
    <property type="molecule type" value="Genomic_DNA"/>
</dbReference>
<dbReference type="InterPro" id="IPR036890">
    <property type="entry name" value="HATPase_C_sf"/>
</dbReference>
<dbReference type="SUPFAM" id="SSF47384">
    <property type="entry name" value="Homodimeric domain of signal transducing histidine kinase"/>
    <property type="match status" value="1"/>
</dbReference>
<dbReference type="PROSITE" id="PS50011">
    <property type="entry name" value="PROTEIN_KINASE_DOM"/>
    <property type="match status" value="1"/>
</dbReference>
<dbReference type="CDD" id="cd14014">
    <property type="entry name" value="STKc_PknB_like"/>
    <property type="match status" value="1"/>
</dbReference>
<dbReference type="eggNOG" id="COG0515">
    <property type="taxonomic scope" value="Bacteria"/>
</dbReference>
<evidence type="ECO:0000256" key="2">
    <source>
        <dbReference type="ARBA" id="ARBA00012438"/>
    </source>
</evidence>
<dbReference type="GO" id="GO:0005524">
    <property type="term" value="F:ATP binding"/>
    <property type="evidence" value="ECO:0007669"/>
    <property type="project" value="InterPro"/>
</dbReference>
<dbReference type="InterPro" id="IPR027417">
    <property type="entry name" value="P-loop_NTPase"/>
</dbReference>
<dbReference type="InterPro" id="IPR003018">
    <property type="entry name" value="GAF"/>
</dbReference>
<evidence type="ECO:0000256" key="4">
    <source>
        <dbReference type="ARBA" id="ARBA00022777"/>
    </source>
</evidence>
<dbReference type="Pfam" id="PF02518">
    <property type="entry name" value="HATPase_c"/>
    <property type="match status" value="1"/>
</dbReference>
<dbReference type="Gene3D" id="3.30.565.10">
    <property type="entry name" value="Histidine kinase-like ATPase, C-terminal domain"/>
    <property type="match status" value="1"/>
</dbReference>
<evidence type="ECO:0000313" key="8">
    <source>
        <dbReference type="EMBL" id="EDX75913.1"/>
    </source>
</evidence>
<dbReference type="STRING" id="118168.MC7420_5347"/>
<evidence type="ECO:0000256" key="3">
    <source>
        <dbReference type="ARBA" id="ARBA00022553"/>
    </source>
</evidence>
<dbReference type="InterPro" id="IPR003594">
    <property type="entry name" value="HATPase_dom"/>
</dbReference>
<dbReference type="SMART" id="SM00387">
    <property type="entry name" value="HATPase_c"/>
    <property type="match status" value="1"/>
</dbReference>
<dbReference type="SMART" id="SM00065">
    <property type="entry name" value="GAF"/>
    <property type="match status" value="1"/>
</dbReference>
<dbReference type="SUPFAM" id="SSF56112">
    <property type="entry name" value="Protein kinase-like (PK-like)"/>
    <property type="match status" value="1"/>
</dbReference>
<evidence type="ECO:0000259" key="6">
    <source>
        <dbReference type="PROSITE" id="PS50011"/>
    </source>
</evidence>
<organism evidence="8 9">
    <name type="scientific">Coleofasciculus chthonoplastes PCC 7420</name>
    <dbReference type="NCBI Taxonomy" id="118168"/>
    <lineage>
        <taxon>Bacteria</taxon>
        <taxon>Bacillati</taxon>
        <taxon>Cyanobacteriota</taxon>
        <taxon>Cyanophyceae</taxon>
        <taxon>Coleofasciculales</taxon>
        <taxon>Coleofasciculaceae</taxon>
        <taxon>Coleofasciculus</taxon>
    </lineage>
</organism>
<dbReference type="HOGENOM" id="CLU_000445_34_1_3"/>
<dbReference type="eggNOG" id="COG4191">
    <property type="taxonomic scope" value="Bacteria"/>
</dbReference>
<dbReference type="SUPFAM" id="SSF55874">
    <property type="entry name" value="ATPase domain of HSP90 chaperone/DNA topoisomerase II/histidine kinase"/>
    <property type="match status" value="1"/>
</dbReference>
<feature type="domain" description="Histidine kinase" evidence="7">
    <location>
        <begin position="1570"/>
        <end position="1872"/>
    </location>
</feature>
<dbReference type="PANTHER" id="PTHR43642:SF1">
    <property type="entry name" value="HYBRID SIGNAL TRANSDUCTION HISTIDINE KINASE G"/>
    <property type="match status" value="1"/>
</dbReference>
<reference evidence="8 9" key="1">
    <citation type="submission" date="2008-07" db="EMBL/GenBank/DDBJ databases">
        <authorList>
            <person name="Tandeau de Marsac N."/>
            <person name="Ferriera S."/>
            <person name="Johnson J."/>
            <person name="Kravitz S."/>
            <person name="Beeson K."/>
            <person name="Sutton G."/>
            <person name="Rogers Y.-H."/>
            <person name="Friedman R."/>
            <person name="Frazier M."/>
            <person name="Venter J.C."/>
        </authorList>
    </citation>
    <scope>NUCLEOTIDE SEQUENCE [LARGE SCALE GENOMIC DNA]</scope>
    <source>
        <strain evidence="8 9">PCC 7420</strain>
    </source>
</reference>
<dbReference type="Pfam" id="PF01590">
    <property type="entry name" value="GAF"/>
    <property type="match status" value="1"/>
</dbReference>
<dbReference type="GO" id="GO:0000155">
    <property type="term" value="F:phosphorelay sensor kinase activity"/>
    <property type="evidence" value="ECO:0007669"/>
    <property type="project" value="InterPro"/>
</dbReference>
<dbReference type="PRINTS" id="PR00344">
    <property type="entry name" value="BCTRLSENSOR"/>
</dbReference>
<gene>
    <name evidence="8" type="ORF">MC7420_5347</name>
</gene>
<dbReference type="RefSeq" id="WP_006100393.1">
    <property type="nucleotide sequence ID" value="NZ_DS989847.1"/>
</dbReference>
<dbReference type="Gene3D" id="3.30.450.40">
    <property type="match status" value="1"/>
</dbReference>
<dbReference type="CDD" id="cd00082">
    <property type="entry name" value="HisKA"/>
    <property type="match status" value="1"/>
</dbReference>
<proteinExistence type="predicted"/>
<dbReference type="Gene3D" id="3.40.50.300">
    <property type="entry name" value="P-loop containing nucleotide triphosphate hydrolases"/>
    <property type="match status" value="1"/>
</dbReference>
<keyword evidence="5" id="KW-0902">Two-component regulatory system</keyword>
<evidence type="ECO:0000259" key="7">
    <source>
        <dbReference type="PROSITE" id="PS50109"/>
    </source>
</evidence>
<dbReference type="InterPro" id="IPR000719">
    <property type="entry name" value="Prot_kinase_dom"/>
</dbReference>
<dbReference type="Pfam" id="PF13191">
    <property type="entry name" value="AAA_16"/>
    <property type="match status" value="1"/>
</dbReference>
<dbReference type="Gene3D" id="1.10.287.130">
    <property type="match status" value="1"/>
</dbReference>
<dbReference type="SUPFAM" id="SSF52540">
    <property type="entry name" value="P-loop containing nucleoside triphosphate hydrolases"/>
    <property type="match status" value="1"/>
</dbReference>
<dbReference type="InterPro" id="IPR041664">
    <property type="entry name" value="AAA_16"/>
</dbReference>
<dbReference type="InterPro" id="IPR004358">
    <property type="entry name" value="Sig_transdc_His_kin-like_C"/>
</dbReference>
<dbReference type="OrthoDB" id="9801841at2"/>
<feature type="domain" description="Protein kinase" evidence="6">
    <location>
        <begin position="12"/>
        <end position="295"/>
    </location>
</feature>
<evidence type="ECO:0000313" key="9">
    <source>
        <dbReference type="Proteomes" id="UP000003835"/>
    </source>
</evidence>
<dbReference type="PROSITE" id="PS50109">
    <property type="entry name" value="HIS_KIN"/>
    <property type="match status" value="1"/>
</dbReference>
<keyword evidence="9" id="KW-1185">Reference proteome</keyword>
<dbReference type="InterPro" id="IPR003661">
    <property type="entry name" value="HisK_dim/P_dom"/>
</dbReference>
<keyword evidence="4 8" id="KW-0808">Transferase</keyword>
<dbReference type="Pfam" id="PF00069">
    <property type="entry name" value="Pkinase"/>
    <property type="match status" value="1"/>
</dbReference>
<evidence type="ECO:0000256" key="5">
    <source>
        <dbReference type="ARBA" id="ARBA00023012"/>
    </source>
</evidence>
<dbReference type="eggNOG" id="COG3899">
    <property type="taxonomic scope" value="Bacteria"/>
</dbReference>
<dbReference type="EC" id="2.7.13.3" evidence="2"/>
<dbReference type="SUPFAM" id="SSF55781">
    <property type="entry name" value="GAF domain-like"/>
    <property type="match status" value="1"/>
</dbReference>
<dbReference type="InterPro" id="IPR029016">
    <property type="entry name" value="GAF-like_dom_sf"/>
</dbReference>
<accession>B4VQ57</accession>
<dbReference type="PANTHER" id="PTHR43642">
    <property type="entry name" value="HYBRID SIGNAL TRANSDUCTION HISTIDINE KINASE G"/>
    <property type="match status" value="1"/>
</dbReference>
<dbReference type="InterPro" id="IPR053159">
    <property type="entry name" value="Hybrid_Histidine_Kinase"/>
</dbReference>
<dbReference type="eggNOG" id="COG2203">
    <property type="taxonomic scope" value="Bacteria"/>
</dbReference>
<protein>
    <recommendedName>
        <fullName evidence="2">histidine kinase</fullName>
        <ecNumber evidence="2">2.7.13.3</ecNumber>
    </recommendedName>
</protein>
<comment type="catalytic activity">
    <reaction evidence="1">
        <text>ATP + protein L-histidine = ADP + protein N-phospho-L-histidine.</text>
        <dbReference type="EC" id="2.7.13.3"/>
    </reaction>
</comment>
<keyword evidence="4 8" id="KW-0418">Kinase</keyword>
<keyword evidence="3" id="KW-0597">Phosphoprotein</keyword>
<evidence type="ECO:0000256" key="1">
    <source>
        <dbReference type="ARBA" id="ARBA00000085"/>
    </source>
</evidence>
<dbReference type="Proteomes" id="UP000003835">
    <property type="component" value="Unassembled WGS sequence"/>
</dbReference>
<dbReference type="InterPro" id="IPR005467">
    <property type="entry name" value="His_kinase_dom"/>
</dbReference>
<sequence length="1875" mass="209549">MTNNTTLKIANYRILSQLYESANTLVYRGIQEGEHQPVILKLLKQDYPTPQELTRYRQEYEITHNLAIDGVVKAYNIQPYQRTLVIILEDFGGESLKQWMSQPTKLSSPLPLWDFLNIAIKIAEILAQIHAVDVIHKDINPSNIVFNPETGQLKIIDFGISTQLTRENTALKNPHVLEGTLAYISPEQTGRMNRSLDYRTDFYSLGVTFYELLTGTLPFETKDAIELVHCHIAKVPTPLHIVHEKARRDVPAKPLKPIPLTVSNIVMKLMAKTAEERYQSAWGLVADLQNCQRQLAETGTIKDFPLGSQDISEHFHIPQKLYGREAEVDTLLAAFDRVANREDQDIQKSADSSVDGSLPTSHPPIEMMLVAGYSGIGKSCLVAEIHKPNTRLRGYFISGKFDQFQRNVPYSAIVNAFKELVQQILTESEAQLNQWREKLLVALGANGQVIIDVIPEVERIVGQQPAVPELGSQEAQNRFNIVFRKFMRAFCSPEHPLVMFLDDLQWVDLATLKLIQLIMTDSEIHYLFLIGAYRDNEVNSTHPLMMTVDGLQKQGATVNCITLSPLKLDHIRQIICDTLKSSPESAQHLAELVMSKTAGNPFFVNQFLRNLYAEKLITFNLQNHQWQWDINKIKGKNITDNVVELMTNRLKKLPDSTQNVLQLAACIGANFNLLTLAIVCEQPEDVIFANLVTAVQSELIVPLSELNPDLLVHEYKFLHDRVQQAAYALIDECQKKAVHLQIGRLLWQSADSETLSNKIFAIVDHLNQGIGDTWDYTSGEISQAERHQIAQLNLIAGQKAKGSAAYGAALNYLTVGRELLGADSWQWDYDLTLALYEEAAQAAYLGGKFTVMEELTEILFAHAQTVLEKVNVYEVKIQAIASQNNLKEAIHIGLQVLNLLGINLPEEPSRAEWQTGLDETATLLAGHEIEDLINLPEMAAAEPLAAMLILSNLIAAAYIAAPDLFVLIASSMVQLSVKHGNAPLSAFGYACYGFILLDRQHNFEAGYQFGKLALSLVNRLNTQQVKCKVFEVLGAHILHWKEHFSQTLPILIEGYHSGVETGDFEFAGYCAFYTCDHLYFSGVELTQVEQEIATYNQAVRQIRRESPFNWTAIFLQAVQNLQDQGENPTQLMGKAYNEVISLPRALAANDRTELHLFYLNKLILCYLFGEVEQAVENAVLAEQYLNGVTAMIVIPIFYFYDSLAHLALLPEATLTDKQALINRVNANQEKMQIWANHGAMNQQHKLDLVAAEKARVLGEVMTAMEWYEQAINGARDNGYIQEEALAYNLAAMFYQNRGMDKVADTYIKEAHYTYTRWGATAKVRDLEAQYSQLFAPSSPVSFLTDSRTTVSSVSQRNQSASLLDFATLMKASQAIGSEIALNKLLAALMKILIENTGAQTGVLILNQSGEWVIEASLNVETNHVTVLQSLPLENHLPLSIINYVTHTQETVVQTNAAKLGKFTNDPYIQADQTQSVLCAPLLNQGQLSGIVYLENNLATDAFTPDRLEVLQILSGQAAIAIDNARLYNTLEQNVAARTQELKNTLDSLKATQDELIQSEKMAALGQLIAGIAHEINTPLGAIRSSAGNISKFLSQTLEQLPTLFQSLSPEEGHDFLKMLQRSLQNESDLTAKEERKRRRVLVRQLDAEDIQDADTLADTLVDMGIYENIEDFFPILKRPDSLHLLEIAYKLSGLQRGTQTINTATERASKVVFALKTYSRYDESGVMIPANLTAGIETVLTLYQNQLKHGINVIRNYDELPPILCYADELNQVWTNLIHNALQAMDNKGTLTLNVKQQDQQINVSITDSGKGIPPEIQAKIFQPFFTTKSAGEGSGLGLDIVKKIIEKHQGKIDVESIPGKTTFTVSLPFRTAEG</sequence>
<dbReference type="Gene3D" id="1.10.510.10">
    <property type="entry name" value="Transferase(Phosphotransferase) domain 1"/>
    <property type="match status" value="1"/>
</dbReference>
<dbReference type="InterPro" id="IPR036097">
    <property type="entry name" value="HisK_dim/P_sf"/>
</dbReference>